<sequence length="270" mass="29704">MRCIKRHTISKRLDAELLNAKLLDPIPSKYQDTARKLLKAGADVDTVDTCNEEIGWYLHHKAFQTDSSSPNDSTYPGPNSKDDLGDDPFCPQFGIGITPLQIAILLGNQTLVNLLLENKANVHPAHGYSPLVTASWLGFRDIVTLLLNNRADVNVGDDNVGMPLQAAAAKGHTEIVQLLLDNRADINETSDPYETALTAASWHNHIDIVELLLANSASVNFRYGVSDDFRSPLAAAAERGNLQVVQLLLAKKRMIMWKNVLMTALYGLHV</sequence>
<evidence type="ECO:0000256" key="1">
    <source>
        <dbReference type="ARBA" id="ARBA00022737"/>
    </source>
</evidence>
<dbReference type="InterPro" id="IPR036770">
    <property type="entry name" value="Ankyrin_rpt-contain_sf"/>
</dbReference>
<dbReference type="Proteomes" id="UP001219568">
    <property type="component" value="Unassembled WGS sequence"/>
</dbReference>
<reference evidence="4" key="2">
    <citation type="submission" date="2023-01" db="EMBL/GenBank/DDBJ databases">
        <authorList>
            <person name="Petersen C."/>
        </authorList>
    </citation>
    <scope>NUCLEOTIDE SEQUENCE</scope>
    <source>
        <strain evidence="4">IBT 15450</strain>
    </source>
</reference>
<proteinExistence type="predicted"/>
<reference evidence="4" key="1">
    <citation type="journal article" date="2023" name="IMA Fungus">
        <title>Comparative genomic study of the Penicillium genus elucidates a diverse pangenome and 15 lateral gene transfer events.</title>
        <authorList>
            <person name="Petersen C."/>
            <person name="Sorensen T."/>
            <person name="Nielsen M.R."/>
            <person name="Sondergaard T.E."/>
            <person name="Sorensen J.L."/>
            <person name="Fitzpatrick D.A."/>
            <person name="Frisvad J.C."/>
            <person name="Nielsen K.L."/>
        </authorList>
    </citation>
    <scope>NUCLEOTIDE SEQUENCE</scope>
    <source>
        <strain evidence="4">IBT 15450</strain>
    </source>
</reference>
<dbReference type="Gene3D" id="1.25.40.20">
    <property type="entry name" value="Ankyrin repeat-containing domain"/>
    <property type="match status" value="2"/>
</dbReference>
<evidence type="ECO:0008006" key="6">
    <source>
        <dbReference type="Google" id="ProtNLM"/>
    </source>
</evidence>
<dbReference type="InterPro" id="IPR002110">
    <property type="entry name" value="Ankyrin_rpt"/>
</dbReference>
<evidence type="ECO:0000256" key="3">
    <source>
        <dbReference type="PROSITE-ProRule" id="PRU00023"/>
    </source>
</evidence>
<dbReference type="Pfam" id="PF12796">
    <property type="entry name" value="Ank_2"/>
    <property type="match status" value="1"/>
</dbReference>
<dbReference type="Pfam" id="PF13637">
    <property type="entry name" value="Ank_4"/>
    <property type="match status" value="1"/>
</dbReference>
<dbReference type="EMBL" id="JAQJZL010000005">
    <property type="protein sequence ID" value="KAJ6041325.1"/>
    <property type="molecule type" value="Genomic_DNA"/>
</dbReference>
<dbReference type="SMART" id="SM00248">
    <property type="entry name" value="ANK"/>
    <property type="match status" value="5"/>
</dbReference>
<feature type="repeat" description="ANK" evidence="3">
    <location>
        <begin position="95"/>
        <end position="127"/>
    </location>
</feature>
<feature type="repeat" description="ANK" evidence="3">
    <location>
        <begin position="126"/>
        <end position="158"/>
    </location>
</feature>
<gene>
    <name evidence="4" type="ORF">N7460_006715</name>
</gene>
<dbReference type="PANTHER" id="PTHR24198:SF165">
    <property type="entry name" value="ANKYRIN REPEAT-CONTAINING PROTEIN-RELATED"/>
    <property type="match status" value="1"/>
</dbReference>
<organism evidence="4 5">
    <name type="scientific">Penicillium canescens</name>
    <dbReference type="NCBI Taxonomy" id="5083"/>
    <lineage>
        <taxon>Eukaryota</taxon>
        <taxon>Fungi</taxon>
        <taxon>Dikarya</taxon>
        <taxon>Ascomycota</taxon>
        <taxon>Pezizomycotina</taxon>
        <taxon>Eurotiomycetes</taxon>
        <taxon>Eurotiomycetidae</taxon>
        <taxon>Eurotiales</taxon>
        <taxon>Aspergillaceae</taxon>
        <taxon>Penicillium</taxon>
    </lineage>
</organism>
<dbReference type="Pfam" id="PF00023">
    <property type="entry name" value="Ank"/>
    <property type="match status" value="1"/>
</dbReference>
<keyword evidence="1" id="KW-0677">Repeat</keyword>
<name>A0AAD6N8C2_PENCN</name>
<dbReference type="PROSITE" id="PS50297">
    <property type="entry name" value="ANK_REP_REGION"/>
    <property type="match status" value="3"/>
</dbReference>
<protein>
    <recommendedName>
        <fullName evidence="6">Ankyrin repeat protein</fullName>
    </recommendedName>
</protein>
<dbReference type="AlphaFoldDB" id="A0AAD6N8C2"/>
<evidence type="ECO:0000313" key="5">
    <source>
        <dbReference type="Proteomes" id="UP001219568"/>
    </source>
</evidence>
<accession>A0AAD6N8C2</accession>
<keyword evidence="2 3" id="KW-0040">ANK repeat</keyword>
<evidence type="ECO:0000256" key="2">
    <source>
        <dbReference type="ARBA" id="ARBA00023043"/>
    </source>
</evidence>
<evidence type="ECO:0000313" key="4">
    <source>
        <dbReference type="EMBL" id="KAJ6041325.1"/>
    </source>
</evidence>
<dbReference type="SUPFAM" id="SSF48403">
    <property type="entry name" value="Ankyrin repeat"/>
    <property type="match status" value="1"/>
</dbReference>
<comment type="caution">
    <text evidence="4">The sequence shown here is derived from an EMBL/GenBank/DDBJ whole genome shotgun (WGS) entry which is preliminary data.</text>
</comment>
<dbReference type="PANTHER" id="PTHR24198">
    <property type="entry name" value="ANKYRIN REPEAT AND PROTEIN KINASE DOMAIN-CONTAINING PROTEIN"/>
    <property type="match status" value="1"/>
</dbReference>
<feature type="repeat" description="ANK" evidence="3">
    <location>
        <begin position="159"/>
        <end position="191"/>
    </location>
</feature>
<dbReference type="PROSITE" id="PS50088">
    <property type="entry name" value="ANK_REPEAT"/>
    <property type="match status" value="3"/>
</dbReference>
<keyword evidence="5" id="KW-1185">Reference proteome</keyword>